<dbReference type="HOGENOM" id="CLU_3383373_0_0_6"/>
<evidence type="ECO:0000313" key="2">
    <source>
        <dbReference type="Proteomes" id="UP000026923"/>
    </source>
</evidence>
<dbReference type="EMBL" id="AMCZ02000073">
    <property type="protein sequence ID" value="EWC38953.1"/>
    <property type="molecule type" value="Genomic_DNA"/>
</dbReference>
<protein>
    <submittedName>
        <fullName evidence="1">Uncharacterized protein</fullName>
    </submittedName>
</protein>
<reference evidence="1 2" key="1">
    <citation type="journal article" date="2013" name="Genome Announc.">
        <title>Draft Genome of the Nitrogen-Fixing Bacterium Pseudomonas stutzeri Strain KOS6 Isolated from Industrial Hydrocarbon Sludge.</title>
        <authorList>
            <person name="Grigoryeva T.V."/>
            <person name="Laikov A.V."/>
            <person name="Naumova R.P."/>
            <person name="Manolov A.I."/>
            <person name="Larin A.K."/>
            <person name="Karpova I.Y."/>
            <person name="Semashko T.A."/>
            <person name="Alexeev D.G."/>
            <person name="Kostryukova E.S."/>
            <person name="Muller R."/>
            <person name="Govorun V.M."/>
        </authorList>
    </citation>
    <scope>NUCLEOTIDE SEQUENCE [LARGE SCALE GENOMIC DNA]</scope>
    <source>
        <strain evidence="1 2">KOS6</strain>
    </source>
</reference>
<evidence type="ECO:0000313" key="1">
    <source>
        <dbReference type="EMBL" id="EWC38953.1"/>
    </source>
</evidence>
<name>A0A061JKE4_STUST</name>
<organism evidence="1 2">
    <name type="scientific">Stutzerimonas stutzeri KOS6</name>
    <dbReference type="NCBI Taxonomy" id="1218352"/>
    <lineage>
        <taxon>Bacteria</taxon>
        <taxon>Pseudomonadati</taxon>
        <taxon>Pseudomonadota</taxon>
        <taxon>Gammaproteobacteria</taxon>
        <taxon>Pseudomonadales</taxon>
        <taxon>Pseudomonadaceae</taxon>
        <taxon>Stutzerimonas</taxon>
    </lineage>
</organism>
<dbReference type="Proteomes" id="UP000026923">
    <property type="component" value="Unassembled WGS sequence"/>
</dbReference>
<proteinExistence type="predicted"/>
<sequence length="33" mass="3816">MKKLAEKIKQIATSKKASVPSVPVEHPNFWMYQ</sequence>
<comment type="caution">
    <text evidence="1">The sequence shown here is derived from an EMBL/GenBank/DDBJ whole genome shotgun (WGS) entry which is preliminary data.</text>
</comment>
<accession>A0A061JKE4</accession>
<dbReference type="AlphaFoldDB" id="A0A061JKE4"/>
<gene>
    <name evidence="1" type="ORF">B597_022755</name>
</gene>
<dbReference type="eggNOG" id="ENOG5031KGC">
    <property type="taxonomic scope" value="Bacteria"/>
</dbReference>